<comment type="caution">
    <text evidence="2">The sequence shown here is derived from an EMBL/GenBank/DDBJ whole genome shotgun (WGS) entry which is preliminary data.</text>
</comment>
<organism evidence="2 3">
    <name type="scientific">Hypsizygus marmoreus</name>
    <name type="common">White beech mushroom</name>
    <name type="synonym">Agaricus marmoreus</name>
    <dbReference type="NCBI Taxonomy" id="39966"/>
    <lineage>
        <taxon>Eukaryota</taxon>
        <taxon>Fungi</taxon>
        <taxon>Dikarya</taxon>
        <taxon>Basidiomycota</taxon>
        <taxon>Agaricomycotina</taxon>
        <taxon>Agaricomycetes</taxon>
        <taxon>Agaricomycetidae</taxon>
        <taxon>Agaricales</taxon>
        <taxon>Tricholomatineae</taxon>
        <taxon>Lyophyllaceae</taxon>
        <taxon>Hypsizygus</taxon>
    </lineage>
</organism>
<dbReference type="SUPFAM" id="SSF52047">
    <property type="entry name" value="RNI-like"/>
    <property type="match status" value="1"/>
</dbReference>
<dbReference type="InParanoid" id="A0A369JAW7"/>
<protein>
    <submittedName>
        <fullName evidence="2">Uncharacterized protein</fullName>
    </submittedName>
</protein>
<evidence type="ECO:0000256" key="1">
    <source>
        <dbReference type="SAM" id="Coils"/>
    </source>
</evidence>
<evidence type="ECO:0000313" key="3">
    <source>
        <dbReference type="Proteomes" id="UP000076154"/>
    </source>
</evidence>
<reference evidence="2" key="1">
    <citation type="submission" date="2018-04" db="EMBL/GenBank/DDBJ databases">
        <title>Whole genome sequencing of Hypsizygus marmoreus.</title>
        <authorList>
            <person name="Choi I.-G."/>
            <person name="Min B."/>
            <person name="Kim J.-G."/>
            <person name="Kim S."/>
            <person name="Oh Y.-L."/>
            <person name="Kong W.-S."/>
            <person name="Park H."/>
            <person name="Jeong J."/>
            <person name="Song E.-S."/>
        </authorList>
    </citation>
    <scope>NUCLEOTIDE SEQUENCE [LARGE SCALE GENOMIC DNA]</scope>
    <source>
        <strain evidence="2">51987-8</strain>
    </source>
</reference>
<dbReference type="AlphaFoldDB" id="A0A369JAW7"/>
<gene>
    <name evidence="2" type="ORF">Hypma_002500</name>
</gene>
<accession>A0A369JAW7</accession>
<dbReference type="InterPro" id="IPR032675">
    <property type="entry name" value="LRR_dom_sf"/>
</dbReference>
<dbReference type="STRING" id="39966.A0A369JAW7"/>
<dbReference type="PANTHER" id="PTHR38926">
    <property type="entry name" value="F-BOX DOMAIN CONTAINING PROTEIN, EXPRESSED"/>
    <property type="match status" value="1"/>
</dbReference>
<dbReference type="PANTHER" id="PTHR38926:SF5">
    <property type="entry name" value="F-BOX AND LEUCINE-RICH REPEAT PROTEIN 6"/>
    <property type="match status" value="1"/>
</dbReference>
<feature type="coiled-coil region" evidence="1">
    <location>
        <begin position="39"/>
        <end position="66"/>
    </location>
</feature>
<evidence type="ECO:0000313" key="2">
    <source>
        <dbReference type="EMBL" id="RDB16863.1"/>
    </source>
</evidence>
<sequence>MDMKERRLVPMEDRGAIKSALTHNNPIPHSFEAIVRQLIADVEKSVAQLDDELALLQARAASIQEQRTSYLAKIQEYQTTIAPHRKLPVEMLGEVFSACCPEPLHVPFQRDRTPWTLTRVCRQWRQVAFSTTGLWSHVMLDTLYFFSKGIHTTKTLFSWNDTSLVSLHATVYPTAKEGEIQEFDQFLVWCAARMESLSISGLLSNTKAFMSLPADLVPNLRQVKLIGTGRAESTSPTTLSVLRDAPRLDNVTVSHMSLRVSLLDIPFAQLTRLSIAETDLSSAQAWDVLCRCTGLVECILQFTVDDDTQPDSLIRTKRHRLPELKTLRLSVKGTMVGPFWLPFLALPSLVDFQISASSWTATWQSLWTPAITHSGCLGILDLDILVSSPDLEQILAATPALWKLRVPRGMAISDAILRPMAYGSLIPKLISLECKLDVRQELFAHLDMLEARAGGINGVPLISDVQFVRLCPIFLKNFREFAFILLLCYRPNPHSPLFHPQLGDLESETLFREALHITYSSESSSFIMKASLSSEDRAAIEVATTNNELLSDSTRTVVQLLIADATQSIIDIDYEIPRRQALLTDLQNKRIDYIARIQEYQTITAPHRKLPFDILKEIFIRCCPKYIFVPWKIKMAPWSLIRVCSKWRQVALATPALWSNIQVARRFLENRPSACIRMLEYLVNSSVNFPISLDTLVRGDLWPSNGSSDNGEVEFTEFLCSCAIRLQHLSGSFPSLRRFMGLPSTVVENLQSLGLTSVDGAGGPNKYSALRSACNLRSITFTHGLPPVGSLPNIPFSQLTNLTILGVSSPSDLVLDILSRCWSLVKFSLGFTGSTLVEDHPRHTLPALKRLQLFLYDTMTESDLAWMTYLCLPALVEYRIALPALESYPRWTSRWTPIITYSGNLESLILDILISKEDLAKFLVATPSLQKLEVPRGAVLPKALLRRMSQGVLVPNLSRLTCKFNSGKSLNSHLQMLQNRLEYDPGHRLSIPWDTSASSQDLHHPRWR</sequence>
<name>A0A369JAW7_HYPMA</name>
<keyword evidence="1" id="KW-0175">Coiled coil</keyword>
<dbReference type="OrthoDB" id="2835124at2759"/>
<proteinExistence type="predicted"/>
<dbReference type="Gene3D" id="3.80.10.10">
    <property type="entry name" value="Ribonuclease Inhibitor"/>
    <property type="match status" value="2"/>
</dbReference>
<keyword evidence="3" id="KW-1185">Reference proteome</keyword>
<dbReference type="EMBL" id="LUEZ02000122">
    <property type="protein sequence ID" value="RDB16863.1"/>
    <property type="molecule type" value="Genomic_DNA"/>
</dbReference>
<dbReference type="Proteomes" id="UP000076154">
    <property type="component" value="Unassembled WGS sequence"/>
</dbReference>